<gene>
    <name evidence="1" type="ORF">N8T08_005679</name>
</gene>
<evidence type="ECO:0000313" key="2">
    <source>
        <dbReference type="Proteomes" id="UP001177260"/>
    </source>
</evidence>
<dbReference type="EMBL" id="JAOPJF010000032">
    <property type="protein sequence ID" value="KAK1144266.1"/>
    <property type="molecule type" value="Genomic_DNA"/>
</dbReference>
<proteinExistence type="predicted"/>
<organism evidence="1 2">
    <name type="scientific">Aspergillus melleus</name>
    <dbReference type="NCBI Taxonomy" id="138277"/>
    <lineage>
        <taxon>Eukaryota</taxon>
        <taxon>Fungi</taxon>
        <taxon>Dikarya</taxon>
        <taxon>Ascomycota</taxon>
        <taxon>Pezizomycotina</taxon>
        <taxon>Eurotiomycetes</taxon>
        <taxon>Eurotiomycetidae</taxon>
        <taxon>Eurotiales</taxon>
        <taxon>Aspergillaceae</taxon>
        <taxon>Aspergillus</taxon>
        <taxon>Aspergillus subgen. Circumdati</taxon>
    </lineage>
</organism>
<dbReference type="Proteomes" id="UP001177260">
    <property type="component" value="Unassembled WGS sequence"/>
</dbReference>
<comment type="caution">
    <text evidence="1">The sequence shown here is derived from an EMBL/GenBank/DDBJ whole genome shotgun (WGS) entry which is preliminary data.</text>
</comment>
<evidence type="ECO:0000313" key="1">
    <source>
        <dbReference type="EMBL" id="KAK1144266.1"/>
    </source>
</evidence>
<accession>A0ACC3B255</accession>
<name>A0ACC3B255_9EURO</name>
<protein>
    <submittedName>
        <fullName evidence="1">Uncharacterized protein</fullName>
    </submittedName>
</protein>
<sequence length="501" mass="57215">MSHSNLPFFLRLPYKARRQIYLELGLLLDYDVTPKYDVGGEWSSKSKTFYDEAASADFDDLIPNQLFYVSRAVSEDVRSFFYGENTIYFDNDPHDPSLSILMHLSPEVMRALRSVSISYFIESESKSGDIESGSLKENSGLSQVNESFNDWTKVCEWLASNIKADDQFTLQLNCDATTKSAAAAFLEPLHKLPRLKDLSICLGSRWNPDIQQMIMATVCQKTRFQLYHPPSPTPFRFFDLPVELQLHILDLAGLITFEDRLLYVHDLKRFVSMFCLQTLQASNANDVAHYCPATRTSFSTVTPCWRAPHILFLVSNTMRQLIIPIFYSRSIFEVLYRPDLSPSCAEWSVQNSTFLRGFPPYAFRFLRHIIWDFVSEDNLATIHPTDQAIQDWIKSLEYVSQAVPAGALTMELYLVANVGVTANNEDVGLESIDWVVRPMTCLRGLLKDLFIHITLGEKYESEVQAAKEQSLEKSVMGDDYDSLARGKWSFSRTEDLEDSEG</sequence>
<reference evidence="1 2" key="1">
    <citation type="journal article" date="2023" name="ACS Omega">
        <title>Identification of the Neoaspergillic Acid Biosynthesis Gene Cluster by Establishing an In Vitro CRISPR-Ribonucleoprotein Genetic System in Aspergillus melleus.</title>
        <authorList>
            <person name="Yuan B."/>
            <person name="Grau M.F."/>
            <person name="Murata R.M."/>
            <person name="Torok T."/>
            <person name="Venkateswaran K."/>
            <person name="Stajich J.E."/>
            <person name="Wang C.C.C."/>
        </authorList>
    </citation>
    <scope>NUCLEOTIDE SEQUENCE [LARGE SCALE GENOMIC DNA]</scope>
    <source>
        <strain evidence="1 2">IMV 1140</strain>
    </source>
</reference>
<keyword evidence="2" id="KW-1185">Reference proteome</keyword>